<protein>
    <submittedName>
        <fullName evidence="2">Unannotated protein</fullName>
    </submittedName>
</protein>
<organism evidence="2">
    <name type="scientific">freshwater metagenome</name>
    <dbReference type="NCBI Taxonomy" id="449393"/>
    <lineage>
        <taxon>unclassified sequences</taxon>
        <taxon>metagenomes</taxon>
        <taxon>ecological metagenomes</taxon>
    </lineage>
</organism>
<feature type="domain" description="PIN" evidence="1">
    <location>
        <begin position="8"/>
        <end position="125"/>
    </location>
</feature>
<evidence type="ECO:0000259" key="1">
    <source>
        <dbReference type="Pfam" id="PF01850"/>
    </source>
</evidence>
<dbReference type="SUPFAM" id="SSF88723">
    <property type="entry name" value="PIN domain-like"/>
    <property type="match status" value="1"/>
</dbReference>
<proteinExistence type="predicted"/>
<dbReference type="Pfam" id="PF01850">
    <property type="entry name" value="PIN"/>
    <property type="match status" value="1"/>
</dbReference>
<dbReference type="AlphaFoldDB" id="A0A6J7PH08"/>
<dbReference type="EMBL" id="CAFBOZ010000101">
    <property type="protein sequence ID" value="CAB5003715.1"/>
    <property type="molecule type" value="Genomic_DNA"/>
</dbReference>
<dbReference type="Gene3D" id="3.40.50.1010">
    <property type="entry name" value="5'-nuclease"/>
    <property type="match status" value="1"/>
</dbReference>
<name>A0A6J7PH08_9ZZZZ</name>
<evidence type="ECO:0000313" key="2">
    <source>
        <dbReference type="EMBL" id="CAB5003715.1"/>
    </source>
</evidence>
<gene>
    <name evidence="2" type="ORF">UFOPK3992_00821</name>
</gene>
<dbReference type="InterPro" id="IPR029060">
    <property type="entry name" value="PIN-like_dom_sf"/>
</dbReference>
<sequence>MNERGRLVVLDASAVLAWLMRERGKEIVDRMLAVAVVPASALTEALYRAVERRHALPAGELYQSLLVAGIAVEAVTEPDAVRAGELIAWSRTHDEDRLHRSLSLGDGLCIAVAERLDLVVTGGDDYWASVPMRVDYAPFR</sequence>
<dbReference type="InterPro" id="IPR002716">
    <property type="entry name" value="PIN_dom"/>
</dbReference>
<reference evidence="2" key="1">
    <citation type="submission" date="2020-05" db="EMBL/GenBank/DDBJ databases">
        <authorList>
            <person name="Chiriac C."/>
            <person name="Salcher M."/>
            <person name="Ghai R."/>
            <person name="Kavagutti S V."/>
        </authorList>
    </citation>
    <scope>NUCLEOTIDE SEQUENCE</scope>
</reference>
<accession>A0A6J7PH08</accession>